<protein>
    <submittedName>
        <fullName evidence="1">Uncharacterized protein</fullName>
    </submittedName>
</protein>
<evidence type="ECO:0000313" key="1">
    <source>
        <dbReference type="EMBL" id="KAJ6701406.1"/>
    </source>
</evidence>
<evidence type="ECO:0000313" key="2">
    <source>
        <dbReference type="Proteomes" id="UP001151752"/>
    </source>
</evidence>
<gene>
    <name evidence="1" type="ORF">OIU74_012715</name>
</gene>
<reference evidence="1" key="2">
    <citation type="journal article" date="2023" name="Int. J. Mol. Sci.">
        <title>De Novo Assembly and Annotation of 11 Diverse Shrub Willow (Salix) Genomes Reveals Novel Gene Organization in Sex-Linked Regions.</title>
        <authorList>
            <person name="Hyden B."/>
            <person name="Feng K."/>
            <person name="Yates T.B."/>
            <person name="Jawdy S."/>
            <person name="Cereghino C."/>
            <person name="Smart L.B."/>
            <person name="Muchero W."/>
        </authorList>
    </citation>
    <scope>NUCLEOTIDE SEQUENCE</scope>
    <source>
        <tissue evidence="1">Shoot tip</tissue>
    </source>
</reference>
<sequence length="95" mass="10615">MDDWDSSPTEDPFFVTTRMLYTKHGIKFEVKRARMFISLEEVQEHGGIQASTCSSPQVGEFLLCKQSCGNLCSLGLGQHGLCMLDFSTNRSTGYL</sequence>
<reference evidence="1" key="1">
    <citation type="submission" date="2022-11" db="EMBL/GenBank/DDBJ databases">
        <authorList>
            <person name="Hyden B.L."/>
            <person name="Feng K."/>
            <person name="Yates T."/>
            <person name="Jawdy S."/>
            <person name="Smart L.B."/>
            <person name="Muchero W."/>
        </authorList>
    </citation>
    <scope>NUCLEOTIDE SEQUENCE</scope>
    <source>
        <tissue evidence="1">Shoot tip</tissue>
    </source>
</reference>
<dbReference type="Proteomes" id="UP001151752">
    <property type="component" value="Chromosome 1"/>
</dbReference>
<dbReference type="EMBL" id="JAPFFM010000016">
    <property type="protein sequence ID" value="KAJ6701406.1"/>
    <property type="molecule type" value="Genomic_DNA"/>
</dbReference>
<proteinExistence type="predicted"/>
<name>A0A9Q0Q7W3_9ROSI</name>
<comment type="caution">
    <text evidence="1">The sequence shown here is derived from an EMBL/GenBank/DDBJ whole genome shotgun (WGS) entry which is preliminary data.</text>
</comment>
<organism evidence="1 2">
    <name type="scientific">Salix koriyanagi</name>
    <dbReference type="NCBI Taxonomy" id="2511006"/>
    <lineage>
        <taxon>Eukaryota</taxon>
        <taxon>Viridiplantae</taxon>
        <taxon>Streptophyta</taxon>
        <taxon>Embryophyta</taxon>
        <taxon>Tracheophyta</taxon>
        <taxon>Spermatophyta</taxon>
        <taxon>Magnoliopsida</taxon>
        <taxon>eudicotyledons</taxon>
        <taxon>Gunneridae</taxon>
        <taxon>Pentapetalae</taxon>
        <taxon>rosids</taxon>
        <taxon>fabids</taxon>
        <taxon>Malpighiales</taxon>
        <taxon>Salicaceae</taxon>
        <taxon>Saliceae</taxon>
        <taxon>Salix</taxon>
    </lineage>
</organism>
<accession>A0A9Q0Q7W3</accession>
<dbReference type="AlphaFoldDB" id="A0A9Q0Q7W3"/>
<keyword evidence="2" id="KW-1185">Reference proteome</keyword>